<name>A0A1E5ILY2_ENDTX</name>
<gene>
    <name evidence="1" type="ORF">ATZ36_16335</name>
</gene>
<protein>
    <submittedName>
        <fullName evidence="1">Uncharacterized protein</fullName>
    </submittedName>
</protein>
<reference evidence="1 2" key="1">
    <citation type="submission" date="2015-11" db="EMBL/GenBank/DDBJ databases">
        <title>Evidence for parallel genomic evolution in an endosymbiosis of termite gut flagellates.</title>
        <authorList>
            <person name="Zheng H."/>
        </authorList>
    </citation>
    <scope>NUCLEOTIDE SEQUENCE [LARGE SCALE GENOMIC DNA]</scope>
    <source>
        <strain evidence="1 2">CET450</strain>
    </source>
</reference>
<organism evidence="1 2">
    <name type="scientific">Endomicrobium trichonymphae</name>
    <dbReference type="NCBI Taxonomy" id="1408204"/>
    <lineage>
        <taxon>Bacteria</taxon>
        <taxon>Pseudomonadati</taxon>
        <taxon>Elusimicrobiota</taxon>
        <taxon>Endomicrobiia</taxon>
        <taxon>Endomicrobiales</taxon>
        <taxon>Endomicrobiaceae</taxon>
        <taxon>Candidatus Endomicrobiellum</taxon>
    </lineage>
</organism>
<sequence>MQAKIGCLLDNNPHIKLTSLLLRKYYLYLNSLNGSTDNSYIFVDAVDLWKHVSPPEVKLVGGKYKCIANWETAKAKLKSAHRFFHELKSSGGLN</sequence>
<accession>A0A1E5ILY2</accession>
<evidence type="ECO:0000313" key="1">
    <source>
        <dbReference type="EMBL" id="OEG71123.1"/>
    </source>
</evidence>
<evidence type="ECO:0000313" key="2">
    <source>
        <dbReference type="Proteomes" id="UP000095237"/>
    </source>
</evidence>
<comment type="caution">
    <text evidence="1">The sequence shown here is derived from an EMBL/GenBank/DDBJ whole genome shotgun (WGS) entry which is preliminary data.</text>
</comment>
<keyword evidence="2" id="KW-1185">Reference proteome</keyword>
<proteinExistence type="predicted"/>
<dbReference type="AlphaFoldDB" id="A0A1E5ILY2"/>
<dbReference type="Proteomes" id="UP000095237">
    <property type="component" value="Unassembled WGS sequence"/>
</dbReference>
<dbReference type="EMBL" id="LNVX01000234">
    <property type="protein sequence ID" value="OEG71123.1"/>
    <property type="molecule type" value="Genomic_DNA"/>
</dbReference>